<dbReference type="SUPFAM" id="SSF52047">
    <property type="entry name" value="RNI-like"/>
    <property type="match status" value="1"/>
</dbReference>
<accession>A0ABR1JZ16</accession>
<sequence>MISSAQRDLEILDYEQEIGRLEDVGQGQATPNIDRAKSYLSPICRLPPEIMGEIFMLYQELHCHKKDVHYREPISSHKLMTALRLGSVSSLWRNISLSTPYLWSRFNICLTPDIEPVHTCELLELYISRSKQLPLCFQLYIDIEDVIVNEEHMRILRLLTDECHRWGHVIWNPYFVPHEGMRSFLNTKRLLPTLQALDLREHESEDWDPTDSTFAGATSLRELTMQIRDPTQTKLQLGQIRHLRITRMSIPVGIIPFFGELSISCPILQSLYLEVDDVPVGAQDGTHEISFFMLECLEFKTMTWYELDWIFSTLTLPSLRKLSLDDCCDVDPFTRAPGGTDAFYSFISRSKCPLSALKLILPRNPSGVPDLLRSAPSSVIELTLHESYGWSFINKDLVQSLHTPSSINDFPLHSQQSATILPNLRKLDLRVDVGKEDFDSSTLLDMIQSRISNDDAGDTICKCLEDIKIGLRNGGNGSDLQKCLQSLRKPGVTIEVFHL</sequence>
<name>A0ABR1JZ16_9AGAR</name>
<evidence type="ECO:0008006" key="3">
    <source>
        <dbReference type="Google" id="ProtNLM"/>
    </source>
</evidence>
<dbReference type="EMBL" id="JBANRG010000003">
    <property type="protein sequence ID" value="KAK7469320.1"/>
    <property type="molecule type" value="Genomic_DNA"/>
</dbReference>
<comment type="caution">
    <text evidence="1">The sequence shown here is derived from an EMBL/GenBank/DDBJ whole genome shotgun (WGS) entry which is preliminary data.</text>
</comment>
<proteinExistence type="predicted"/>
<dbReference type="Proteomes" id="UP001498398">
    <property type="component" value="Unassembled WGS sequence"/>
</dbReference>
<reference evidence="1 2" key="1">
    <citation type="submission" date="2024-01" db="EMBL/GenBank/DDBJ databases">
        <title>A draft genome for the cacao thread blight pathogen Marasmiellus scandens.</title>
        <authorList>
            <person name="Baruah I.K."/>
            <person name="Leung J."/>
            <person name="Bukari Y."/>
            <person name="Amoako-Attah I."/>
            <person name="Meinhardt L.W."/>
            <person name="Bailey B.A."/>
            <person name="Cohen S.P."/>
        </authorList>
    </citation>
    <scope>NUCLEOTIDE SEQUENCE [LARGE SCALE GENOMIC DNA]</scope>
    <source>
        <strain evidence="1 2">GH-19</strain>
    </source>
</reference>
<gene>
    <name evidence="1" type="ORF">VKT23_003801</name>
</gene>
<organism evidence="1 2">
    <name type="scientific">Marasmiellus scandens</name>
    <dbReference type="NCBI Taxonomy" id="2682957"/>
    <lineage>
        <taxon>Eukaryota</taxon>
        <taxon>Fungi</taxon>
        <taxon>Dikarya</taxon>
        <taxon>Basidiomycota</taxon>
        <taxon>Agaricomycotina</taxon>
        <taxon>Agaricomycetes</taxon>
        <taxon>Agaricomycetidae</taxon>
        <taxon>Agaricales</taxon>
        <taxon>Marasmiineae</taxon>
        <taxon>Omphalotaceae</taxon>
        <taxon>Marasmiellus</taxon>
    </lineage>
</organism>
<protein>
    <recommendedName>
        <fullName evidence="3">F-box domain-containing protein</fullName>
    </recommendedName>
</protein>
<evidence type="ECO:0000313" key="2">
    <source>
        <dbReference type="Proteomes" id="UP001498398"/>
    </source>
</evidence>
<keyword evidence="2" id="KW-1185">Reference proteome</keyword>
<evidence type="ECO:0000313" key="1">
    <source>
        <dbReference type="EMBL" id="KAK7469320.1"/>
    </source>
</evidence>